<name>A0A7H1B8K8_9ACTN</name>
<proteinExistence type="predicted"/>
<dbReference type="RefSeq" id="WP_188337763.1">
    <property type="nucleotide sequence ID" value="NZ_CP061281.1"/>
</dbReference>
<accession>A0A7H1B8K8</accession>
<evidence type="ECO:0000313" key="2">
    <source>
        <dbReference type="Proteomes" id="UP000516428"/>
    </source>
</evidence>
<protein>
    <submittedName>
        <fullName evidence="1">Uncharacterized protein</fullName>
    </submittedName>
</protein>
<keyword evidence="2" id="KW-1185">Reference proteome</keyword>
<dbReference type="AlphaFoldDB" id="A0A7H1B8K8"/>
<gene>
    <name evidence="1" type="ORF">IAG42_16555</name>
</gene>
<organism evidence="1 2">
    <name type="scientific">Streptomyces xanthii</name>
    <dbReference type="NCBI Taxonomy" id="2768069"/>
    <lineage>
        <taxon>Bacteria</taxon>
        <taxon>Bacillati</taxon>
        <taxon>Actinomycetota</taxon>
        <taxon>Actinomycetes</taxon>
        <taxon>Kitasatosporales</taxon>
        <taxon>Streptomycetaceae</taxon>
        <taxon>Streptomyces</taxon>
    </lineage>
</organism>
<sequence>MSSSTIESRLRACGLLLVERPAACPTSPTPREAFHLAVGFTTSPSERIPKRSPDAVERTTQAWLSHARSTGVIAEDDDTLLVAAAIDGPWLRVRLPRPAFSLAPLADPQGDIELTTRSHSGDRVCAISTDDGEYWIISEPCPPEDPWA</sequence>
<evidence type="ECO:0000313" key="1">
    <source>
        <dbReference type="EMBL" id="QNS05063.1"/>
    </source>
</evidence>
<dbReference type="Proteomes" id="UP000516428">
    <property type="component" value="Chromosome"/>
</dbReference>
<reference evidence="1 2" key="1">
    <citation type="submission" date="2020-09" db="EMBL/GenBank/DDBJ databases">
        <title>A novel species.</title>
        <authorList>
            <person name="Gao J."/>
        </authorList>
    </citation>
    <scope>NUCLEOTIDE SEQUENCE [LARGE SCALE GENOMIC DNA]</scope>
    <source>
        <strain evidence="1 2">CRXT-Y-14</strain>
    </source>
</reference>
<dbReference type="KEGG" id="sxn:IAG42_16555"/>
<dbReference type="EMBL" id="CP061281">
    <property type="protein sequence ID" value="QNS05063.1"/>
    <property type="molecule type" value="Genomic_DNA"/>
</dbReference>